<protein>
    <submittedName>
        <fullName evidence="8">Cytochrome c biogenesis heme-transporting ATPase CcmA</fullName>
    </submittedName>
</protein>
<dbReference type="EMBL" id="BSYJ01000003">
    <property type="protein sequence ID" value="GMG87648.1"/>
    <property type="molecule type" value="Genomic_DNA"/>
</dbReference>
<name>A0ABQ6LZX0_9GAMM</name>
<dbReference type="SUPFAM" id="SSF52540">
    <property type="entry name" value="P-loop containing nucleoside triphosphate hydrolases"/>
    <property type="match status" value="1"/>
</dbReference>
<dbReference type="PANTHER" id="PTHR43499">
    <property type="entry name" value="ABC TRANSPORTER I FAMILY MEMBER 1"/>
    <property type="match status" value="1"/>
</dbReference>
<keyword evidence="6" id="KW-0472">Membrane</keyword>
<reference evidence="8 9" key="1">
    <citation type="submission" date="2023-04" db="EMBL/GenBank/DDBJ databases">
        <title>Marinobulbifer ophiurae gen. nov., sp. Nov., isolate from tissue of brittle star Ophioplocus japonicus.</title>
        <authorList>
            <person name="Kawano K."/>
            <person name="Sawayama S."/>
            <person name="Nakagawa S."/>
        </authorList>
    </citation>
    <scope>NUCLEOTIDE SEQUENCE [LARGE SCALE GENOMIC DNA]</scope>
    <source>
        <strain evidence="8 9">NKW57</strain>
    </source>
</reference>
<keyword evidence="4" id="KW-0067">ATP-binding</keyword>
<dbReference type="InterPro" id="IPR003593">
    <property type="entry name" value="AAA+_ATPase"/>
</dbReference>
<keyword evidence="1" id="KW-0813">Transport</keyword>
<accession>A0ABQ6LZX0</accession>
<keyword evidence="5" id="KW-1278">Translocase</keyword>
<dbReference type="Proteomes" id="UP001224392">
    <property type="component" value="Unassembled WGS sequence"/>
</dbReference>
<organism evidence="8 9">
    <name type="scientific">Biformimicrobium ophioploci</name>
    <dbReference type="NCBI Taxonomy" id="3036711"/>
    <lineage>
        <taxon>Bacteria</taxon>
        <taxon>Pseudomonadati</taxon>
        <taxon>Pseudomonadota</taxon>
        <taxon>Gammaproteobacteria</taxon>
        <taxon>Cellvibrionales</taxon>
        <taxon>Microbulbiferaceae</taxon>
        <taxon>Biformimicrobium</taxon>
    </lineage>
</organism>
<dbReference type="NCBIfam" id="TIGR01189">
    <property type="entry name" value="ccmA"/>
    <property type="match status" value="1"/>
</dbReference>
<dbReference type="InterPro" id="IPR027417">
    <property type="entry name" value="P-loop_NTPase"/>
</dbReference>
<dbReference type="NCBIfam" id="NF010061">
    <property type="entry name" value="PRK13538.1"/>
    <property type="match status" value="1"/>
</dbReference>
<evidence type="ECO:0000256" key="5">
    <source>
        <dbReference type="ARBA" id="ARBA00022967"/>
    </source>
</evidence>
<dbReference type="Pfam" id="PF00005">
    <property type="entry name" value="ABC_tran"/>
    <property type="match status" value="1"/>
</dbReference>
<evidence type="ECO:0000256" key="2">
    <source>
        <dbReference type="ARBA" id="ARBA00022741"/>
    </source>
</evidence>
<sequence length="237" mass="24884">MTGADLASSVKGQHQSGTGGVPGPLLVVRDLAVARDDHVLLAGLSFSLAAGDLLQLEGPNGVGKTSLMRVLTTTAAPDSGSMTWRGKDMPSARTALRSELLFIGHLAGIKRSLTPRENLAWYGADGDAAEAALAWIGLGGYEDTPCHQLSAGQNRRVALARLHFSGARLWILDEPFTALDKSGVATLEARLRAHCAAGGMVILTSHQDLAIDGLQRLKLQEFVPQAGVELAEVAGVY</sequence>
<evidence type="ECO:0000313" key="9">
    <source>
        <dbReference type="Proteomes" id="UP001224392"/>
    </source>
</evidence>
<dbReference type="InterPro" id="IPR005895">
    <property type="entry name" value="ABC_transptr_haem_export_CcmA"/>
</dbReference>
<proteinExistence type="predicted"/>
<gene>
    <name evidence="8" type="primary">ccmA</name>
    <name evidence="8" type="ORF">MNKW57_19690</name>
</gene>
<evidence type="ECO:0000256" key="6">
    <source>
        <dbReference type="ARBA" id="ARBA00023136"/>
    </source>
</evidence>
<dbReference type="InterPro" id="IPR003439">
    <property type="entry name" value="ABC_transporter-like_ATP-bd"/>
</dbReference>
<dbReference type="Gene3D" id="3.40.50.300">
    <property type="entry name" value="P-loop containing nucleotide triphosphate hydrolases"/>
    <property type="match status" value="1"/>
</dbReference>
<keyword evidence="9" id="KW-1185">Reference proteome</keyword>
<keyword evidence="2" id="KW-0547">Nucleotide-binding</keyword>
<keyword evidence="3" id="KW-0201">Cytochrome c-type biogenesis</keyword>
<evidence type="ECO:0000259" key="7">
    <source>
        <dbReference type="PROSITE" id="PS50893"/>
    </source>
</evidence>
<dbReference type="SMART" id="SM00382">
    <property type="entry name" value="AAA"/>
    <property type="match status" value="1"/>
</dbReference>
<evidence type="ECO:0000313" key="8">
    <source>
        <dbReference type="EMBL" id="GMG87648.1"/>
    </source>
</evidence>
<evidence type="ECO:0000256" key="1">
    <source>
        <dbReference type="ARBA" id="ARBA00022448"/>
    </source>
</evidence>
<feature type="domain" description="ABC transporter" evidence="7">
    <location>
        <begin position="26"/>
        <end position="235"/>
    </location>
</feature>
<comment type="caution">
    <text evidence="8">The sequence shown here is derived from an EMBL/GenBank/DDBJ whole genome shotgun (WGS) entry which is preliminary data.</text>
</comment>
<evidence type="ECO:0000256" key="4">
    <source>
        <dbReference type="ARBA" id="ARBA00022840"/>
    </source>
</evidence>
<dbReference type="PANTHER" id="PTHR43499:SF1">
    <property type="entry name" value="ABC TRANSPORTER I FAMILY MEMBER 1"/>
    <property type="match status" value="1"/>
</dbReference>
<dbReference type="PROSITE" id="PS50893">
    <property type="entry name" value="ABC_TRANSPORTER_2"/>
    <property type="match status" value="1"/>
</dbReference>
<evidence type="ECO:0000256" key="3">
    <source>
        <dbReference type="ARBA" id="ARBA00022748"/>
    </source>
</evidence>